<keyword evidence="1" id="KW-0812">Transmembrane</keyword>
<protein>
    <submittedName>
        <fullName evidence="2">Uncharacterized protein</fullName>
    </submittedName>
</protein>
<name>A0ABU4UPB5_9PSEU</name>
<proteinExistence type="predicted"/>
<accession>A0ABU4UPB5</accession>
<dbReference type="EMBL" id="JAXAVU010000001">
    <property type="protein sequence ID" value="MDX8141276.1"/>
    <property type="molecule type" value="Genomic_DNA"/>
</dbReference>
<evidence type="ECO:0000256" key="1">
    <source>
        <dbReference type="SAM" id="Phobius"/>
    </source>
</evidence>
<keyword evidence="3" id="KW-1185">Reference proteome</keyword>
<feature type="transmembrane region" description="Helical" evidence="1">
    <location>
        <begin position="20"/>
        <end position="42"/>
    </location>
</feature>
<evidence type="ECO:0000313" key="3">
    <source>
        <dbReference type="Proteomes" id="UP001285352"/>
    </source>
</evidence>
<sequence>MTNPLRWSAPLCRNDLPAALITTARLTSLAALAALAATSVVLEVAR</sequence>
<reference evidence="2 3" key="1">
    <citation type="submission" date="2023-11" db="EMBL/GenBank/DDBJ databases">
        <title>Lentzea sokolovensis, sp. nov., Lentzea kristufkii, sp. nov., and Lentzea miocenensis, sp. nov., rare actinobacteria from Sokolov Coal Basin, Miocene lacustrine sediment, Czech Republic.</title>
        <authorList>
            <person name="Lara A."/>
            <person name="Kotroba L."/>
            <person name="Nouioui I."/>
            <person name="Neumann-Schaal M."/>
            <person name="Mast Y."/>
            <person name="Chronakova A."/>
        </authorList>
    </citation>
    <scope>NUCLEOTIDE SEQUENCE [LARGE SCALE GENOMIC DNA]</scope>
    <source>
        <strain evidence="2 3">BCCO 10_0061</strain>
    </source>
</reference>
<keyword evidence="1" id="KW-0472">Membrane</keyword>
<gene>
    <name evidence="2" type="ORF">SK854_04075</name>
</gene>
<dbReference type="Proteomes" id="UP001285352">
    <property type="component" value="Unassembled WGS sequence"/>
</dbReference>
<keyword evidence="1" id="KW-1133">Transmembrane helix</keyword>
<dbReference type="RefSeq" id="WP_319973580.1">
    <property type="nucleotide sequence ID" value="NZ_JAXAVU010000001.1"/>
</dbReference>
<comment type="caution">
    <text evidence="2">The sequence shown here is derived from an EMBL/GenBank/DDBJ whole genome shotgun (WGS) entry which is preliminary data.</text>
</comment>
<reference evidence="2 3" key="2">
    <citation type="submission" date="2023-11" db="EMBL/GenBank/DDBJ databases">
        <authorList>
            <person name="Lara A.C."/>
            <person name="Chronakova A."/>
        </authorList>
    </citation>
    <scope>NUCLEOTIDE SEQUENCE [LARGE SCALE GENOMIC DNA]</scope>
    <source>
        <strain evidence="2 3">BCCO 10_0061</strain>
    </source>
</reference>
<organism evidence="2 3">
    <name type="scientific">Lentzea sokolovensis</name>
    <dbReference type="NCBI Taxonomy" id="3095429"/>
    <lineage>
        <taxon>Bacteria</taxon>
        <taxon>Bacillati</taxon>
        <taxon>Actinomycetota</taxon>
        <taxon>Actinomycetes</taxon>
        <taxon>Pseudonocardiales</taxon>
        <taxon>Pseudonocardiaceae</taxon>
        <taxon>Lentzea</taxon>
    </lineage>
</organism>
<evidence type="ECO:0000313" key="2">
    <source>
        <dbReference type="EMBL" id="MDX8141276.1"/>
    </source>
</evidence>